<name>A0A1V0UX35_9BACL</name>
<feature type="region of interest" description="Disordered" evidence="1">
    <location>
        <begin position="29"/>
        <end position="61"/>
    </location>
</feature>
<feature type="compositionally biased region" description="Basic and acidic residues" evidence="1">
    <location>
        <begin position="29"/>
        <end position="53"/>
    </location>
</feature>
<organism evidence="2 3">
    <name type="scientific">Paenibacillus larvae subsp. pulvifaciens</name>
    <dbReference type="NCBI Taxonomy" id="1477"/>
    <lineage>
        <taxon>Bacteria</taxon>
        <taxon>Bacillati</taxon>
        <taxon>Bacillota</taxon>
        <taxon>Bacilli</taxon>
        <taxon>Bacillales</taxon>
        <taxon>Paenibacillaceae</taxon>
        <taxon>Paenibacillus</taxon>
    </lineage>
</organism>
<gene>
    <name evidence="2" type="ORF">B7C51_20185</name>
</gene>
<reference evidence="2 3" key="1">
    <citation type="submission" date="2017-03" db="EMBL/GenBank/DDBJ databases">
        <title>Paenibacillus larvae genome sequencing.</title>
        <authorList>
            <person name="Dingman D.W."/>
        </authorList>
    </citation>
    <scope>NUCLEOTIDE SEQUENCE [LARGE SCALE GENOMIC DNA]</scope>
    <source>
        <strain evidence="2 3">SAG 10367</strain>
    </source>
</reference>
<dbReference type="Proteomes" id="UP000192727">
    <property type="component" value="Chromosome"/>
</dbReference>
<sequence length="61" mass="7146">MNVHLSPLLYIKKTSTKVEVNKYEYQDGNKRNSAVRERKQFPALRAEKDKENEVELISPDP</sequence>
<dbReference type="AlphaFoldDB" id="A0A1V0UX35"/>
<evidence type="ECO:0000256" key="1">
    <source>
        <dbReference type="SAM" id="MobiDB-lite"/>
    </source>
</evidence>
<dbReference type="EMBL" id="CP020557">
    <property type="protein sequence ID" value="ARF69649.1"/>
    <property type="molecule type" value="Genomic_DNA"/>
</dbReference>
<proteinExistence type="predicted"/>
<accession>A0A1V0UX35</accession>
<evidence type="ECO:0000313" key="2">
    <source>
        <dbReference type="EMBL" id="ARF69649.1"/>
    </source>
</evidence>
<evidence type="ECO:0000313" key="3">
    <source>
        <dbReference type="Proteomes" id="UP000192727"/>
    </source>
</evidence>
<protein>
    <submittedName>
        <fullName evidence="2">Uncharacterized protein</fullName>
    </submittedName>
</protein>